<proteinExistence type="inferred from homology"/>
<protein>
    <recommendedName>
        <fullName evidence="5">2,3-dihydro-2,3-dihydroxybenzoate dehydrogenase</fullName>
        <ecNumber evidence="5">1.3.1.28</ecNumber>
    </recommendedName>
</protein>
<dbReference type="InterPro" id="IPR020904">
    <property type="entry name" value="Sc_DH/Rdtase_CS"/>
</dbReference>
<sequence length="259" mass="27975">MGEGKPSVALITGAAQGIGKEVARRFAQEGFFVALLDRNVRNLRAVEESLKSEHYQAKAFSVDITKSKDVEETIDDIERNIGPIECLANVAGVLRMGKAVELSDEDWAETFAVNTTGVFVMSRTVSRYMINRRRGSIVTVSSNAGHMPRIDMAAYASSKAAATMFTKCLGLELAQFGIRCNIVAPGSTNTEMLKLLWQDEKGEENVIKGSLETYKTGIPLHKIATPSDIAEAVLFLSSDKAGHITMNNLCVDGGATLGV</sequence>
<keyword evidence="8" id="KW-1185">Reference proteome</keyword>
<comment type="catalytic activity">
    <reaction evidence="3">
        <text>D-glucose + NADP(+) = D-glucono-1,5-lactone + NADPH + H(+)</text>
        <dbReference type="Rhea" id="RHEA:14405"/>
        <dbReference type="ChEBI" id="CHEBI:4167"/>
        <dbReference type="ChEBI" id="CHEBI:15378"/>
        <dbReference type="ChEBI" id="CHEBI:16217"/>
        <dbReference type="ChEBI" id="CHEBI:57783"/>
        <dbReference type="ChEBI" id="CHEBI:58349"/>
        <dbReference type="EC" id="1.1.1.47"/>
    </reaction>
</comment>
<comment type="catalytic activity">
    <reaction evidence="4">
        <text>D-glucose + NAD(+) = D-glucono-1,5-lactone + NADH + H(+)</text>
        <dbReference type="Rhea" id="RHEA:14293"/>
        <dbReference type="ChEBI" id="CHEBI:4167"/>
        <dbReference type="ChEBI" id="CHEBI:15378"/>
        <dbReference type="ChEBI" id="CHEBI:16217"/>
        <dbReference type="ChEBI" id="CHEBI:57540"/>
        <dbReference type="ChEBI" id="CHEBI:57945"/>
        <dbReference type="EC" id="1.1.1.47"/>
    </reaction>
</comment>
<dbReference type="PANTHER" id="PTHR43669">
    <property type="entry name" value="5-KETO-D-GLUCONATE 5-REDUCTASE"/>
    <property type="match status" value="1"/>
</dbReference>
<evidence type="ECO:0000256" key="2">
    <source>
        <dbReference type="ARBA" id="ARBA00023002"/>
    </source>
</evidence>
<dbReference type="PROSITE" id="PS00061">
    <property type="entry name" value="ADH_SHORT"/>
    <property type="match status" value="1"/>
</dbReference>
<evidence type="ECO:0000256" key="1">
    <source>
        <dbReference type="ARBA" id="ARBA00006484"/>
    </source>
</evidence>
<evidence type="ECO:0000256" key="4">
    <source>
        <dbReference type="ARBA" id="ARBA00048831"/>
    </source>
</evidence>
<evidence type="ECO:0000313" key="7">
    <source>
        <dbReference type="EMBL" id="SFQ66584.1"/>
    </source>
</evidence>
<comment type="caution">
    <text evidence="7">The sequence shown here is derived from an EMBL/GenBank/DDBJ whole genome shotgun (WGS) entry which is preliminary data.</text>
</comment>
<dbReference type="Proteomes" id="UP000182762">
    <property type="component" value="Unassembled WGS sequence"/>
</dbReference>
<evidence type="ECO:0000313" key="8">
    <source>
        <dbReference type="Proteomes" id="UP000182762"/>
    </source>
</evidence>
<reference evidence="7 8" key="1">
    <citation type="submission" date="2016-10" db="EMBL/GenBank/DDBJ databases">
        <authorList>
            <person name="Varghese N."/>
            <person name="Submissions S."/>
        </authorList>
    </citation>
    <scope>NUCLEOTIDE SEQUENCE [LARGE SCALE GENOMIC DNA]</scope>
    <source>
        <strain evidence="7 8">DSM 13796</strain>
    </source>
</reference>
<gene>
    <name evidence="7" type="ORF">SAMN02745910_02630</name>
</gene>
<evidence type="ECO:0000256" key="5">
    <source>
        <dbReference type="NCBIfam" id="TIGR04316"/>
    </source>
</evidence>
<dbReference type="InterPro" id="IPR036291">
    <property type="entry name" value="NAD(P)-bd_dom_sf"/>
</dbReference>
<name>A0A1I6ACW4_9BACI</name>
<accession>A0A1I6ACW4</accession>
<dbReference type="Gene3D" id="3.40.50.720">
    <property type="entry name" value="NAD(P)-binding Rossmann-like Domain"/>
    <property type="match status" value="1"/>
</dbReference>
<evidence type="ECO:0000256" key="6">
    <source>
        <dbReference type="RuleBase" id="RU000363"/>
    </source>
</evidence>
<dbReference type="SUPFAM" id="SSF51735">
    <property type="entry name" value="NAD(P)-binding Rossmann-fold domains"/>
    <property type="match status" value="1"/>
</dbReference>
<dbReference type="PRINTS" id="PR00080">
    <property type="entry name" value="SDRFAMILY"/>
</dbReference>
<dbReference type="GeneID" id="93711274"/>
<dbReference type="EMBL" id="FOXX01000006">
    <property type="protein sequence ID" value="SFQ66584.1"/>
    <property type="molecule type" value="Genomic_DNA"/>
</dbReference>
<dbReference type="NCBIfam" id="NF006074">
    <property type="entry name" value="PRK08220.1"/>
    <property type="match status" value="1"/>
</dbReference>
<dbReference type="EC" id="1.3.1.28" evidence="5"/>
<dbReference type="PRINTS" id="PR01397">
    <property type="entry name" value="DHBDHDRGNASE"/>
</dbReference>
<comment type="similarity">
    <text evidence="1 6">Belongs to the short-chain dehydrogenases/reductases (SDR) family.</text>
</comment>
<keyword evidence="2" id="KW-0560">Oxidoreductase</keyword>
<dbReference type="InterPro" id="IPR002347">
    <property type="entry name" value="SDR_fam"/>
</dbReference>
<dbReference type="Pfam" id="PF00106">
    <property type="entry name" value="adh_short"/>
    <property type="match status" value="1"/>
</dbReference>
<dbReference type="InterPro" id="IPR003560">
    <property type="entry name" value="DHB_DH"/>
</dbReference>
<dbReference type="RefSeq" id="WP_061805325.1">
    <property type="nucleotide sequence ID" value="NZ_FOXX01000006.1"/>
</dbReference>
<dbReference type="PANTHER" id="PTHR43669:SF3">
    <property type="entry name" value="ALCOHOL DEHYDROGENASE, PUTATIVE (AFU_ORTHOLOGUE AFUA_3G03445)-RELATED"/>
    <property type="match status" value="1"/>
</dbReference>
<dbReference type="NCBIfam" id="TIGR04316">
    <property type="entry name" value="dhbA_paeA"/>
    <property type="match status" value="1"/>
</dbReference>
<evidence type="ECO:0000256" key="3">
    <source>
        <dbReference type="ARBA" id="ARBA00047555"/>
    </source>
</evidence>
<organism evidence="7 8">
    <name type="scientific">Priestia endophytica DSM 13796</name>
    <dbReference type="NCBI Taxonomy" id="1121089"/>
    <lineage>
        <taxon>Bacteria</taxon>
        <taxon>Bacillati</taxon>
        <taxon>Bacillota</taxon>
        <taxon>Bacilli</taxon>
        <taxon>Bacillales</taxon>
        <taxon>Bacillaceae</taxon>
        <taxon>Priestia</taxon>
    </lineage>
</organism>